<keyword evidence="1" id="KW-0805">Transcription regulation</keyword>
<evidence type="ECO:0000313" key="6">
    <source>
        <dbReference type="Proteomes" id="UP001430804"/>
    </source>
</evidence>
<dbReference type="EMBL" id="JAHWQX010000002">
    <property type="protein sequence ID" value="MBW3097386.1"/>
    <property type="molecule type" value="Genomic_DNA"/>
</dbReference>
<evidence type="ECO:0000256" key="2">
    <source>
        <dbReference type="ARBA" id="ARBA00023125"/>
    </source>
</evidence>
<accession>A0ABS6WN55</accession>
<keyword evidence="6" id="KW-1185">Reference proteome</keyword>
<reference evidence="5" key="1">
    <citation type="submission" date="2021-07" db="EMBL/GenBank/DDBJ databases">
        <title>Pseudohoeflea marina sp. nov. a polyhydroxyalcanoate-producing bacterium.</title>
        <authorList>
            <person name="Zheng W."/>
            <person name="Yu S."/>
            <person name="Huang Y."/>
        </authorList>
    </citation>
    <scope>NUCLEOTIDE SEQUENCE</scope>
    <source>
        <strain evidence="5">DP4N28-3</strain>
    </source>
</reference>
<organism evidence="5 6">
    <name type="scientific">Pseudohoeflea coraliihabitans</name>
    <dbReference type="NCBI Taxonomy" id="2860393"/>
    <lineage>
        <taxon>Bacteria</taxon>
        <taxon>Pseudomonadati</taxon>
        <taxon>Pseudomonadota</taxon>
        <taxon>Alphaproteobacteria</taxon>
        <taxon>Hyphomicrobiales</taxon>
        <taxon>Rhizobiaceae</taxon>
        <taxon>Pseudohoeflea</taxon>
    </lineage>
</organism>
<dbReference type="NCBIfam" id="NF047402">
    <property type="entry name" value="TransRegVisN"/>
    <property type="match status" value="1"/>
</dbReference>
<dbReference type="CDD" id="cd06170">
    <property type="entry name" value="LuxR_C_like"/>
    <property type="match status" value="1"/>
</dbReference>
<dbReference type="SMART" id="SM00421">
    <property type="entry name" value="HTH_LUXR"/>
    <property type="match status" value="1"/>
</dbReference>
<evidence type="ECO:0000313" key="5">
    <source>
        <dbReference type="EMBL" id="MBW3097386.1"/>
    </source>
</evidence>
<dbReference type="InterPro" id="IPR000792">
    <property type="entry name" value="Tscrpt_reg_LuxR_C"/>
</dbReference>
<dbReference type="PROSITE" id="PS50043">
    <property type="entry name" value="HTH_LUXR_2"/>
    <property type="match status" value="1"/>
</dbReference>
<name>A0ABS6WN55_9HYPH</name>
<evidence type="ECO:0000256" key="3">
    <source>
        <dbReference type="ARBA" id="ARBA00023163"/>
    </source>
</evidence>
<dbReference type="Proteomes" id="UP001430804">
    <property type="component" value="Unassembled WGS sequence"/>
</dbReference>
<gene>
    <name evidence="5" type="ORF">KY465_08845</name>
</gene>
<comment type="caution">
    <text evidence="5">The sequence shown here is derived from an EMBL/GenBank/DDBJ whole genome shotgun (WGS) entry which is preliminary data.</text>
</comment>
<keyword evidence="3" id="KW-0804">Transcription</keyword>
<keyword evidence="2" id="KW-0238">DNA-binding</keyword>
<dbReference type="Pfam" id="PF00196">
    <property type="entry name" value="GerE"/>
    <property type="match status" value="1"/>
</dbReference>
<evidence type="ECO:0000256" key="1">
    <source>
        <dbReference type="ARBA" id="ARBA00023015"/>
    </source>
</evidence>
<feature type="domain" description="HTH luxR-type" evidence="4">
    <location>
        <begin position="137"/>
        <end position="202"/>
    </location>
</feature>
<dbReference type="PROSITE" id="PS00622">
    <property type="entry name" value="HTH_LUXR_1"/>
    <property type="match status" value="1"/>
</dbReference>
<protein>
    <submittedName>
        <fullName evidence="5">LuxR C-terminal-related transcriptional regulator</fullName>
    </submittedName>
</protein>
<dbReference type="PANTHER" id="PTHR44688">
    <property type="entry name" value="DNA-BINDING TRANSCRIPTIONAL ACTIVATOR DEVR_DOSR"/>
    <property type="match status" value="1"/>
</dbReference>
<proteinExistence type="predicted"/>
<sequence>MSAGMDLVCEYASASHYLVARYDHQTDRQMDSILCSNWPFDLVRTLGISLINAYVRNNEFQRCIAAYEPTFTEAGPEFAVPPGLSRRVCQLPFNAGEARLILLVLFADGLFLSNDRLRDVAVAVSYHAANFPSATGRSNQAAELTEREIECLSWIGEGKTSDEIALIIGISRNTVNNYITSIMNKTGARTRSEAVAFGVRHQII</sequence>
<evidence type="ECO:0000259" key="4">
    <source>
        <dbReference type="PROSITE" id="PS50043"/>
    </source>
</evidence>
<dbReference type="PANTHER" id="PTHR44688:SF16">
    <property type="entry name" value="DNA-BINDING TRANSCRIPTIONAL ACTIVATOR DEVR_DOSR"/>
    <property type="match status" value="1"/>
</dbReference>